<keyword evidence="2" id="KW-0436">Ligase</keyword>
<evidence type="ECO:0000313" key="7">
    <source>
        <dbReference type="Proteomes" id="UP000321805"/>
    </source>
</evidence>
<evidence type="ECO:0000259" key="5">
    <source>
        <dbReference type="PROSITE" id="PS51987"/>
    </source>
</evidence>
<reference evidence="6 7" key="1">
    <citation type="journal article" date="2018" name="J. Microbiol.">
        <title>Baekduia soli gen. nov., sp. nov., a novel bacterium isolated from the soil of Baekdu Mountain and proposal of a novel family name, Baekduiaceae fam. nov.</title>
        <authorList>
            <person name="An D.S."/>
            <person name="Siddiqi M.Z."/>
            <person name="Kim K.H."/>
            <person name="Yu H.S."/>
            <person name="Im W.T."/>
        </authorList>
    </citation>
    <scope>NUCLEOTIDE SEQUENCE [LARGE SCALE GENOMIC DNA]</scope>
    <source>
        <strain evidence="6 7">BR7-21</strain>
    </source>
</reference>
<dbReference type="InterPro" id="IPR008146">
    <property type="entry name" value="Gln_synth_cat_dom"/>
</dbReference>
<evidence type="ECO:0000256" key="1">
    <source>
        <dbReference type="ARBA" id="ARBA00009897"/>
    </source>
</evidence>
<dbReference type="Pfam" id="PF00120">
    <property type="entry name" value="Gln-synt_C"/>
    <property type="match status" value="1"/>
</dbReference>
<evidence type="ECO:0000256" key="2">
    <source>
        <dbReference type="ARBA" id="ARBA00022598"/>
    </source>
</evidence>
<gene>
    <name evidence="6" type="ORF">FSW04_01355</name>
</gene>
<dbReference type="Proteomes" id="UP000321805">
    <property type="component" value="Chromosome"/>
</dbReference>
<dbReference type="SUPFAM" id="SSF55931">
    <property type="entry name" value="Glutamine synthetase/guanido kinase"/>
    <property type="match status" value="1"/>
</dbReference>
<dbReference type="InterPro" id="IPR014746">
    <property type="entry name" value="Gln_synth/guanido_kin_cat_dom"/>
</dbReference>
<name>A0A5B8U070_9ACTN</name>
<evidence type="ECO:0000256" key="4">
    <source>
        <dbReference type="RuleBase" id="RU000384"/>
    </source>
</evidence>
<dbReference type="PROSITE" id="PS51987">
    <property type="entry name" value="GS_CATALYTIC"/>
    <property type="match status" value="1"/>
</dbReference>
<dbReference type="GO" id="GO:0004356">
    <property type="term" value="F:glutamine synthetase activity"/>
    <property type="evidence" value="ECO:0007669"/>
    <property type="project" value="InterPro"/>
</dbReference>
<comment type="similarity">
    <text evidence="1 3 4">Belongs to the glutamine synthetase family.</text>
</comment>
<evidence type="ECO:0000313" key="6">
    <source>
        <dbReference type="EMBL" id="QEC46355.1"/>
    </source>
</evidence>
<dbReference type="RefSeq" id="WP_146915466.1">
    <property type="nucleotide sequence ID" value="NZ_CP042430.1"/>
</dbReference>
<sequence length="452" mass="49707">MSEGRLTLDDLLGGRFESVILATVDVQGRLVGKRMSPRAFAQKLPDGIHVCTCTLAWDMDQALEGLAVPFAGEHTGWHDFMVRPELSTLRVAGWAQETAICLGDAVDDRGGLVPVSPRTILRRQITALADLGLHARVSTELEFFLFRTTYDDARRVGYANLEPTTLTHADYAVQQTEDLEPFFRPARQALAASGLDVELSQGEWGLGQWEMNLPHDEALAMADAHVLFKLGLKRMASRAGLAATFMARPSTEAGIGSSCHIHVSLTGAGGESLFFDPSRERAVGHRLLHAVGGVLDRAPELMQLYAPTVNSYRRTASDDFAGRGRTWGFDNRTVSCRVVGDQAESIRLEYRVPGADVNPYLAIAGLLASVADGLQRQLDPGPPLSGSSYELDIAPLPPTLERATERFATSDFAKRVFGQDVVEHYAVLSRHETRMFNTSVTDWEKHRYFELI</sequence>
<dbReference type="SMART" id="SM01230">
    <property type="entry name" value="Gln-synt_C"/>
    <property type="match status" value="1"/>
</dbReference>
<dbReference type="AlphaFoldDB" id="A0A5B8U070"/>
<accession>A0A5B8U070</accession>
<keyword evidence="7" id="KW-1185">Reference proteome</keyword>
<dbReference type="OrthoDB" id="9807095at2"/>
<dbReference type="EMBL" id="CP042430">
    <property type="protein sequence ID" value="QEC46355.1"/>
    <property type="molecule type" value="Genomic_DNA"/>
</dbReference>
<dbReference type="KEGG" id="bsol:FSW04_01355"/>
<dbReference type="Gene3D" id="3.30.590.10">
    <property type="entry name" value="Glutamine synthetase/guanido kinase, catalytic domain"/>
    <property type="match status" value="1"/>
</dbReference>
<feature type="domain" description="GS catalytic" evidence="5">
    <location>
        <begin position="117"/>
        <end position="452"/>
    </location>
</feature>
<proteinExistence type="inferred from homology"/>
<evidence type="ECO:0000256" key="3">
    <source>
        <dbReference type="PROSITE-ProRule" id="PRU01331"/>
    </source>
</evidence>
<protein>
    <submittedName>
        <fullName evidence="6">Glutamine synthetase</fullName>
    </submittedName>
</protein>
<organism evidence="6 7">
    <name type="scientific">Baekduia soli</name>
    <dbReference type="NCBI Taxonomy" id="496014"/>
    <lineage>
        <taxon>Bacteria</taxon>
        <taxon>Bacillati</taxon>
        <taxon>Actinomycetota</taxon>
        <taxon>Thermoleophilia</taxon>
        <taxon>Solirubrobacterales</taxon>
        <taxon>Baekduiaceae</taxon>
        <taxon>Baekduia</taxon>
    </lineage>
</organism>
<dbReference type="PANTHER" id="PTHR43785">
    <property type="entry name" value="GAMMA-GLUTAMYLPUTRESCINE SYNTHETASE"/>
    <property type="match status" value="1"/>
</dbReference>
<dbReference type="PANTHER" id="PTHR43785:SF12">
    <property type="entry name" value="TYPE-1 GLUTAMINE SYNTHETASE 2"/>
    <property type="match status" value="1"/>
</dbReference>